<protein>
    <submittedName>
        <fullName evidence="1">Uncharacterized protein</fullName>
    </submittedName>
</protein>
<evidence type="ECO:0000313" key="1">
    <source>
        <dbReference type="EMBL" id="NNU80528.1"/>
    </source>
</evidence>
<keyword evidence="2" id="KW-1185">Reference proteome</keyword>
<evidence type="ECO:0000313" key="2">
    <source>
        <dbReference type="Proteomes" id="UP000572377"/>
    </source>
</evidence>
<reference evidence="1 2" key="1">
    <citation type="submission" date="2020-05" db="EMBL/GenBank/DDBJ databases">
        <title>Gimesia benthica sp. nov., a novel planctomycete isolated from a deep-sea water sample of the Northwest Indian Ocean.</title>
        <authorList>
            <person name="Wang J."/>
            <person name="Ruan C."/>
            <person name="Song L."/>
            <person name="Zhu Y."/>
            <person name="Li A."/>
            <person name="Zheng X."/>
            <person name="Wang L."/>
            <person name="Lu Z."/>
            <person name="Huang Y."/>
            <person name="Du W."/>
            <person name="Zhou Y."/>
            <person name="Huang L."/>
            <person name="Dai X."/>
        </authorList>
    </citation>
    <scope>NUCLEOTIDE SEQUENCE [LARGE SCALE GENOMIC DNA]</scope>
    <source>
        <strain evidence="1 2">YYQ-30</strain>
    </source>
</reference>
<dbReference type="EMBL" id="JABFBC010000001">
    <property type="protein sequence ID" value="NNU80528.1"/>
    <property type="molecule type" value="Genomic_DNA"/>
</dbReference>
<dbReference type="RefSeq" id="WP_171324368.1">
    <property type="nucleotide sequence ID" value="NZ_JABFBC010000001.1"/>
</dbReference>
<sequence length="92" mass="10024">MPSLSDTLATLNRPRMLVGAARKGLAFYHRDRDLPRIVRDAAIGRDAASRLIEREARLETTRRTNDATYSVADHVAVLTALIAEAGLAPARG</sequence>
<dbReference type="Pfam" id="PF20083">
    <property type="entry name" value="DUF6477"/>
    <property type="match status" value="1"/>
</dbReference>
<accession>A0A849L2F9</accession>
<dbReference type="Proteomes" id="UP000572377">
    <property type="component" value="Unassembled WGS sequence"/>
</dbReference>
<comment type="caution">
    <text evidence="1">The sequence shown here is derived from an EMBL/GenBank/DDBJ whole genome shotgun (WGS) entry which is preliminary data.</text>
</comment>
<dbReference type="AlphaFoldDB" id="A0A849L2F9"/>
<gene>
    <name evidence="1" type="ORF">HMH01_08750</name>
</gene>
<organism evidence="1 2">
    <name type="scientific">Halovulum dunhuangense</name>
    <dbReference type="NCBI Taxonomy" id="1505036"/>
    <lineage>
        <taxon>Bacteria</taxon>
        <taxon>Pseudomonadati</taxon>
        <taxon>Pseudomonadota</taxon>
        <taxon>Alphaproteobacteria</taxon>
        <taxon>Rhodobacterales</taxon>
        <taxon>Paracoccaceae</taxon>
        <taxon>Halovulum</taxon>
    </lineage>
</organism>
<proteinExistence type="predicted"/>
<dbReference type="InterPro" id="IPR045516">
    <property type="entry name" value="DUF6477"/>
</dbReference>
<name>A0A849L2F9_9RHOB</name>